<feature type="signal peptide" evidence="1">
    <location>
        <begin position="1"/>
        <end position="21"/>
    </location>
</feature>
<evidence type="ECO:0000313" key="3">
    <source>
        <dbReference type="EMBL" id="KAK3936819.1"/>
    </source>
</evidence>
<accession>A0AAN6N0K2</accession>
<name>A0AAN6N0K2_9PEZI</name>
<organism evidence="3 4">
    <name type="scientific">Diplogelasinospora grovesii</name>
    <dbReference type="NCBI Taxonomy" id="303347"/>
    <lineage>
        <taxon>Eukaryota</taxon>
        <taxon>Fungi</taxon>
        <taxon>Dikarya</taxon>
        <taxon>Ascomycota</taxon>
        <taxon>Pezizomycotina</taxon>
        <taxon>Sordariomycetes</taxon>
        <taxon>Sordariomycetidae</taxon>
        <taxon>Sordariales</taxon>
        <taxon>Diplogelasinosporaceae</taxon>
        <taxon>Diplogelasinospora</taxon>
    </lineage>
</organism>
<dbReference type="Proteomes" id="UP001303473">
    <property type="component" value="Unassembled WGS sequence"/>
</dbReference>
<dbReference type="InterPro" id="IPR058773">
    <property type="entry name" value="SGL_GH162"/>
</dbReference>
<evidence type="ECO:0000313" key="4">
    <source>
        <dbReference type="Proteomes" id="UP001303473"/>
    </source>
</evidence>
<protein>
    <submittedName>
        <fullName evidence="3">GPI anchored protein</fullName>
    </submittedName>
</protein>
<dbReference type="Gene3D" id="1.50.10.140">
    <property type="match status" value="1"/>
</dbReference>
<proteinExistence type="predicted"/>
<dbReference type="EMBL" id="MU853871">
    <property type="protein sequence ID" value="KAK3936819.1"/>
    <property type="molecule type" value="Genomic_DNA"/>
</dbReference>
<gene>
    <name evidence="3" type="ORF">QBC46DRAFT_394132</name>
</gene>
<sequence>MFLRMPHISFLALFWGATALALPSKSPTSSVPSCRYALEYSQEGVLKDPESFISDFLYWEGKFHQNNVSYNTENGCSYDGTQIDWNTGEATVKHSFSAASKESLQIMLYAQAISGSQCAARWLSPDKPSAAADIAVSVLEKKLTAYLNFNETYPGFGGFLPWFTSDEQDLSPTWDWVNRVPALDNGELLWAVYGAIQALETSPNESYRELAKEWSKWLDYTKSTAAKMFYAGDGNVCTVMDIANQSWPVNDPRQRYTCESNSTLDDPYEGELFTWWLYFYSDLSAQDKELLWEVKRPQLVSVEYNMGGVGPITVQQGWWFSSHEQWKVLEMPYYDVDLVRRLFTNAERARTCNSVVTSTPGMFASVNNITNTTSGELLGYISAAGIPSISSQTEQEHDVITPYSVFPTLLVDQQVGLAWLRNMLIGKKMQNPYGSTESTRVDGTGVSALLTWDSKVTTVNALLGGVQDLVRQGLKKEGLYNAFINVTEREYSRVFKDLKGEDINLCLPKESIPDTGLVDFTSCS</sequence>
<keyword evidence="1" id="KW-0732">Signal</keyword>
<keyword evidence="4" id="KW-1185">Reference proteome</keyword>
<evidence type="ECO:0000256" key="1">
    <source>
        <dbReference type="SAM" id="SignalP"/>
    </source>
</evidence>
<dbReference type="CDD" id="cd24165">
    <property type="entry name" value="TfSGL-like"/>
    <property type="match status" value="1"/>
</dbReference>
<feature type="chain" id="PRO_5042886271" evidence="1">
    <location>
        <begin position="22"/>
        <end position="524"/>
    </location>
</feature>
<feature type="domain" description="Endo-beta-1,2-glucanase SGL" evidence="2">
    <location>
        <begin position="77"/>
        <end position="524"/>
    </location>
</feature>
<comment type="caution">
    <text evidence="3">The sequence shown here is derived from an EMBL/GenBank/DDBJ whole genome shotgun (WGS) entry which is preliminary data.</text>
</comment>
<evidence type="ECO:0000259" key="2">
    <source>
        <dbReference type="Pfam" id="PF26157"/>
    </source>
</evidence>
<reference evidence="4" key="1">
    <citation type="journal article" date="2023" name="Mol. Phylogenet. Evol.">
        <title>Genome-scale phylogeny and comparative genomics of the fungal order Sordariales.</title>
        <authorList>
            <person name="Hensen N."/>
            <person name="Bonometti L."/>
            <person name="Westerberg I."/>
            <person name="Brannstrom I.O."/>
            <person name="Guillou S."/>
            <person name="Cros-Aarteil S."/>
            <person name="Calhoun S."/>
            <person name="Haridas S."/>
            <person name="Kuo A."/>
            <person name="Mondo S."/>
            <person name="Pangilinan J."/>
            <person name="Riley R."/>
            <person name="LaButti K."/>
            <person name="Andreopoulos B."/>
            <person name="Lipzen A."/>
            <person name="Chen C."/>
            <person name="Yan M."/>
            <person name="Daum C."/>
            <person name="Ng V."/>
            <person name="Clum A."/>
            <person name="Steindorff A."/>
            <person name="Ohm R.A."/>
            <person name="Martin F."/>
            <person name="Silar P."/>
            <person name="Natvig D.O."/>
            <person name="Lalanne C."/>
            <person name="Gautier V."/>
            <person name="Ament-Velasquez S.L."/>
            <person name="Kruys A."/>
            <person name="Hutchinson M.I."/>
            <person name="Powell A.J."/>
            <person name="Barry K."/>
            <person name="Miller A.N."/>
            <person name="Grigoriev I.V."/>
            <person name="Debuchy R."/>
            <person name="Gladieux P."/>
            <person name="Hiltunen Thoren M."/>
            <person name="Johannesson H."/>
        </authorList>
    </citation>
    <scope>NUCLEOTIDE SEQUENCE [LARGE SCALE GENOMIC DNA]</scope>
    <source>
        <strain evidence="4">CBS 340.73</strain>
    </source>
</reference>
<dbReference type="Pfam" id="PF26157">
    <property type="entry name" value="SGL_GH162"/>
    <property type="match status" value="1"/>
</dbReference>
<dbReference type="AlphaFoldDB" id="A0AAN6N0K2"/>